<sequence length="570" mass="62439">MNANPGDNQPEEQPDPGTNAMTDRFREVGTRILDALLATDPEWASELGDSRFFGRLADHSPQGESHRMAVLSDALGALDAIDDTLLPVADQVDLETLRGKVSGDMWRHTELRQHTWDPMVHLPGGALYTLLTTQVWPVGERLGALADCCRLVPQHLATARGVLDDGPGMPRAHIESALTQARGTVAMLGRDVDALLEEEPSLRSEVVPARDEARAALEEHIAWLDSESRTAVASPRLGERRYAAQLWYTLDTEISPEVLLTRAQSDLIAAEEEIADVAASYDGRAPYAGQVREVLRRVSTANASAPETIRPLCEEALGHVTDRLRDTDLVSVPERPLQVIDMPEARRGVAVAYCDPPGALAPDTGAPTLLAVAPPMAGGGSSQGSFYREYNAVMLRNLMAHEALPGHALQMAHMAATSGLSRIRRALQNETFVEGWAVYAEELLASREWEGAASGDDRALRLFQLKSRIRVIINAILDVRIHAYGMTEEEAMALMTERGHQEEEEAAGKWHRAQLGSAQLSTYYVGYREVSDLARDLGNVRTTARPREIHDSLLAHGAPPPRHLRSLLRV</sequence>
<evidence type="ECO:0000313" key="2">
    <source>
        <dbReference type="EMBL" id="TQN31234.1"/>
    </source>
</evidence>
<evidence type="ECO:0000256" key="1">
    <source>
        <dbReference type="SAM" id="MobiDB-lite"/>
    </source>
</evidence>
<dbReference type="PANTHER" id="PTHR33361">
    <property type="entry name" value="GLR0591 PROTEIN"/>
    <property type="match status" value="1"/>
</dbReference>
<proteinExistence type="predicted"/>
<protein>
    <submittedName>
        <fullName evidence="2">Uncharacterized protein (DUF885 family)</fullName>
    </submittedName>
</protein>
<gene>
    <name evidence="2" type="ORF">FHX37_1130</name>
</gene>
<keyword evidence="3" id="KW-1185">Reference proteome</keyword>
<name>A0A543NHJ6_9ACTN</name>
<dbReference type="InterPro" id="IPR010281">
    <property type="entry name" value="DUF885"/>
</dbReference>
<evidence type="ECO:0000313" key="3">
    <source>
        <dbReference type="Proteomes" id="UP000317422"/>
    </source>
</evidence>
<feature type="region of interest" description="Disordered" evidence="1">
    <location>
        <begin position="1"/>
        <end position="22"/>
    </location>
</feature>
<dbReference type="Proteomes" id="UP000317422">
    <property type="component" value="Unassembled WGS sequence"/>
</dbReference>
<dbReference type="Pfam" id="PF05960">
    <property type="entry name" value="DUF885"/>
    <property type="match status" value="1"/>
</dbReference>
<dbReference type="PANTHER" id="PTHR33361:SF15">
    <property type="entry name" value="DUF885 FAMILY LIPOPROTEIN"/>
    <property type="match status" value="1"/>
</dbReference>
<comment type="caution">
    <text evidence="2">The sequence shown here is derived from an EMBL/GenBank/DDBJ whole genome shotgun (WGS) entry which is preliminary data.</text>
</comment>
<dbReference type="AlphaFoldDB" id="A0A543NHJ6"/>
<dbReference type="RefSeq" id="WP_246062103.1">
    <property type="nucleotide sequence ID" value="NZ_VFQC01000001.1"/>
</dbReference>
<organism evidence="2 3">
    <name type="scientific">Haloactinospora alba</name>
    <dbReference type="NCBI Taxonomy" id="405555"/>
    <lineage>
        <taxon>Bacteria</taxon>
        <taxon>Bacillati</taxon>
        <taxon>Actinomycetota</taxon>
        <taxon>Actinomycetes</taxon>
        <taxon>Streptosporangiales</taxon>
        <taxon>Nocardiopsidaceae</taxon>
        <taxon>Haloactinospora</taxon>
    </lineage>
</organism>
<reference evidence="2 3" key="1">
    <citation type="submission" date="2019-06" db="EMBL/GenBank/DDBJ databases">
        <title>Sequencing the genomes of 1000 actinobacteria strains.</title>
        <authorList>
            <person name="Klenk H.-P."/>
        </authorList>
    </citation>
    <scope>NUCLEOTIDE SEQUENCE [LARGE SCALE GENOMIC DNA]</scope>
    <source>
        <strain evidence="2 3">DSM 45015</strain>
    </source>
</reference>
<dbReference type="EMBL" id="VFQC01000001">
    <property type="protein sequence ID" value="TQN31234.1"/>
    <property type="molecule type" value="Genomic_DNA"/>
</dbReference>
<accession>A0A543NHJ6</accession>